<dbReference type="PANTHER" id="PTHR11088">
    <property type="entry name" value="TRNA DIMETHYLALLYLTRANSFERASE"/>
    <property type="match status" value="1"/>
</dbReference>
<dbReference type="OrthoDB" id="775260at2759"/>
<dbReference type="InterPro" id="IPR027417">
    <property type="entry name" value="P-loop_NTPase"/>
</dbReference>
<evidence type="ECO:0000256" key="4">
    <source>
        <dbReference type="ARBA" id="ARBA00022840"/>
    </source>
</evidence>
<reference evidence="6 7" key="1">
    <citation type="submission" date="2016-07" db="EMBL/GenBank/DDBJ databases">
        <title>Pervasive Adenine N6-methylation of Active Genes in Fungi.</title>
        <authorList>
            <consortium name="DOE Joint Genome Institute"/>
            <person name="Mondo S.J."/>
            <person name="Dannebaum R.O."/>
            <person name="Kuo R.C."/>
            <person name="Labutti K."/>
            <person name="Haridas S."/>
            <person name="Kuo A."/>
            <person name="Salamov A."/>
            <person name="Ahrendt S.R."/>
            <person name="Lipzen A."/>
            <person name="Sullivan W."/>
            <person name="Andreopoulos W.B."/>
            <person name="Clum A."/>
            <person name="Lindquist E."/>
            <person name="Daum C."/>
            <person name="Ramamoorthy G.K."/>
            <person name="Gryganskyi A."/>
            <person name="Culley D."/>
            <person name="Magnuson J.K."/>
            <person name="James T.Y."/>
            <person name="O'Malley M.A."/>
            <person name="Stajich J.E."/>
            <person name="Spatafora J.W."/>
            <person name="Visel A."/>
            <person name="Grigoriev I.V."/>
        </authorList>
    </citation>
    <scope>NUCLEOTIDE SEQUENCE [LARGE SCALE GENOMIC DNA]</scope>
    <source>
        <strain evidence="6 7">68-887.2</strain>
    </source>
</reference>
<dbReference type="Gene3D" id="3.40.50.300">
    <property type="entry name" value="P-loop containing nucleotide triphosphate hydrolases"/>
    <property type="match status" value="1"/>
</dbReference>
<feature type="region of interest" description="Disordered" evidence="5">
    <location>
        <begin position="135"/>
        <end position="173"/>
    </location>
</feature>
<evidence type="ECO:0000256" key="2">
    <source>
        <dbReference type="ARBA" id="ARBA00022679"/>
    </source>
</evidence>
<keyword evidence="7" id="KW-1185">Reference proteome</keyword>
<dbReference type="PANTHER" id="PTHR11088:SF89">
    <property type="entry name" value="TRNA DIMETHYLALLYLTRANSFERASE"/>
    <property type="match status" value="1"/>
</dbReference>
<gene>
    <name evidence="6" type="ORF">BCR39DRAFT_464259</name>
</gene>
<accession>A0A1Y2BEA1</accession>
<dbReference type="InterPro" id="IPR039657">
    <property type="entry name" value="Dimethylallyltransferase"/>
</dbReference>
<dbReference type="EMBL" id="MCFC01000008">
    <property type="protein sequence ID" value="ORY32807.1"/>
    <property type="molecule type" value="Genomic_DNA"/>
</dbReference>
<evidence type="ECO:0000256" key="1">
    <source>
        <dbReference type="ARBA" id="ARBA00005842"/>
    </source>
</evidence>
<comment type="similarity">
    <text evidence="1">Belongs to the IPP transferase family.</text>
</comment>
<keyword evidence="2 6" id="KW-0808">Transferase</keyword>
<dbReference type="GO" id="GO:0006400">
    <property type="term" value="P:tRNA modification"/>
    <property type="evidence" value="ECO:0007669"/>
    <property type="project" value="TreeGrafter"/>
</dbReference>
<dbReference type="Pfam" id="PF01715">
    <property type="entry name" value="IPPT"/>
    <property type="match status" value="2"/>
</dbReference>
<dbReference type="InParanoid" id="A0A1Y2BEA1"/>
<feature type="region of interest" description="Disordered" evidence="5">
    <location>
        <begin position="186"/>
        <end position="207"/>
    </location>
</feature>
<dbReference type="InterPro" id="IPR018022">
    <property type="entry name" value="IPT"/>
</dbReference>
<protein>
    <submittedName>
        <fullName evidence="6">tRNA isopentenyltransferase</fullName>
    </submittedName>
</protein>
<evidence type="ECO:0000256" key="5">
    <source>
        <dbReference type="SAM" id="MobiDB-lite"/>
    </source>
</evidence>
<dbReference type="HAMAP" id="MF_00185">
    <property type="entry name" value="IPP_trans"/>
    <property type="match status" value="1"/>
</dbReference>
<proteinExistence type="inferred from homology"/>
<feature type="compositionally biased region" description="Polar residues" evidence="5">
    <location>
        <begin position="194"/>
        <end position="204"/>
    </location>
</feature>
<dbReference type="AlphaFoldDB" id="A0A1Y2BEA1"/>
<organism evidence="6 7">
    <name type="scientific">Naematelia encephala</name>
    <dbReference type="NCBI Taxonomy" id="71784"/>
    <lineage>
        <taxon>Eukaryota</taxon>
        <taxon>Fungi</taxon>
        <taxon>Dikarya</taxon>
        <taxon>Basidiomycota</taxon>
        <taxon>Agaricomycotina</taxon>
        <taxon>Tremellomycetes</taxon>
        <taxon>Tremellales</taxon>
        <taxon>Naemateliaceae</taxon>
        <taxon>Naematelia</taxon>
    </lineage>
</organism>
<evidence type="ECO:0000256" key="3">
    <source>
        <dbReference type="ARBA" id="ARBA00022741"/>
    </source>
</evidence>
<dbReference type="GO" id="GO:0005524">
    <property type="term" value="F:ATP binding"/>
    <property type="evidence" value="ECO:0007669"/>
    <property type="project" value="UniProtKB-KW"/>
</dbReference>
<evidence type="ECO:0000313" key="6">
    <source>
        <dbReference type="EMBL" id="ORY32807.1"/>
    </source>
</evidence>
<comment type="caution">
    <text evidence="6">The sequence shown here is derived from an EMBL/GenBank/DDBJ whole genome shotgun (WGS) entry which is preliminary data.</text>
</comment>
<dbReference type="Proteomes" id="UP000193986">
    <property type="component" value="Unassembled WGS sequence"/>
</dbReference>
<keyword evidence="4" id="KW-0067">ATP-binding</keyword>
<dbReference type="GO" id="GO:0005739">
    <property type="term" value="C:mitochondrion"/>
    <property type="evidence" value="ECO:0007669"/>
    <property type="project" value="TreeGrafter"/>
</dbReference>
<dbReference type="GO" id="GO:0052381">
    <property type="term" value="F:tRNA dimethylallyltransferase activity"/>
    <property type="evidence" value="ECO:0007669"/>
    <property type="project" value="InterPro"/>
</dbReference>
<feature type="compositionally biased region" description="Basic and acidic residues" evidence="5">
    <location>
        <begin position="138"/>
        <end position="148"/>
    </location>
</feature>
<dbReference type="SUPFAM" id="SSF52540">
    <property type="entry name" value="P-loop containing nucleoside triphosphate hydrolases"/>
    <property type="match status" value="2"/>
</dbReference>
<dbReference type="STRING" id="71784.A0A1Y2BEA1"/>
<dbReference type="Gene3D" id="1.10.20.140">
    <property type="match status" value="1"/>
</dbReference>
<keyword evidence="3" id="KW-0547">Nucleotide-binding</keyword>
<name>A0A1Y2BEA1_9TREE</name>
<evidence type="ECO:0000313" key="7">
    <source>
        <dbReference type="Proteomes" id="UP000193986"/>
    </source>
</evidence>
<dbReference type="FunCoup" id="A0A1Y2BEA1">
    <property type="interactions" value="430"/>
</dbReference>
<sequence>MLRSSRVLPGMLHRSSARQRPIVAVIGTTGVGKSDLAVSLAQTVPLSLVLSADSMQLYKGLDVITNKMTRQEMKGVEHWGLDLVQPGEGGSWEVGRWCGEADKIIASLDAQALPIVCGGTHYFIQHFLFPPSQLSFDRPPEQPLDKGKSPSTPIDVRWKPRRPRPETPSDLDPELSELLDTFWTSSPTWPGETSPASGPSTSRPSVVDDHQALSLHRLLTAVDPKEAGRWHWRDGRKVRRAIERWWERDGVDLVVTEEDSREDPKSAGRKARFKTLVFWVYEPMDTLRPRLDQRVNKMVENGLLREIAEMRQIATKMYGSSDAVDHTEGIFQAIGYKEFAALPLPQSDPSLDPVFPQMLAHTKIRTQQYAKSQLKWIRKQFLPALREARRLGGEVDIYVVRGGPTGVDGAREVLKSFLHDEPLPDPHTFGHPDAAALLGQLDVEAATAVPDIAQRQVLNSMTQCDLCSTAGQPFSLRTDEWELHLTSKTHIRSVNGSGWR</sequence>